<evidence type="ECO:0000313" key="1">
    <source>
        <dbReference type="EMBL" id="KAJ8043096.1"/>
    </source>
</evidence>
<comment type="caution">
    <text evidence="1">The sequence shown here is derived from an EMBL/GenBank/DDBJ whole genome shotgun (WGS) entry which is preliminary data.</text>
</comment>
<evidence type="ECO:0000313" key="2">
    <source>
        <dbReference type="Proteomes" id="UP001152320"/>
    </source>
</evidence>
<dbReference type="EMBL" id="JAIZAY010000004">
    <property type="protein sequence ID" value="KAJ8043096.1"/>
    <property type="molecule type" value="Genomic_DNA"/>
</dbReference>
<sequence>MLNFFKFRISLGWDNIDQGGKGFLKTANLSKYFATFVPKCPIIFVQDCLSYHTRP</sequence>
<dbReference type="AlphaFoldDB" id="A0A9Q1HFE9"/>
<organism evidence="1 2">
    <name type="scientific">Holothuria leucospilota</name>
    <name type="common">Black long sea cucumber</name>
    <name type="synonym">Mertensiothuria leucospilota</name>
    <dbReference type="NCBI Taxonomy" id="206669"/>
    <lineage>
        <taxon>Eukaryota</taxon>
        <taxon>Metazoa</taxon>
        <taxon>Echinodermata</taxon>
        <taxon>Eleutherozoa</taxon>
        <taxon>Echinozoa</taxon>
        <taxon>Holothuroidea</taxon>
        <taxon>Aspidochirotacea</taxon>
        <taxon>Aspidochirotida</taxon>
        <taxon>Holothuriidae</taxon>
        <taxon>Holothuria</taxon>
    </lineage>
</organism>
<reference evidence="1" key="1">
    <citation type="submission" date="2021-10" db="EMBL/GenBank/DDBJ databases">
        <title>Tropical sea cucumber genome reveals ecological adaptation and Cuvierian tubules defense mechanism.</title>
        <authorList>
            <person name="Chen T."/>
        </authorList>
    </citation>
    <scope>NUCLEOTIDE SEQUENCE</scope>
    <source>
        <strain evidence="1">Nanhai2018</strain>
        <tissue evidence="1">Muscle</tissue>
    </source>
</reference>
<accession>A0A9Q1HFE9</accession>
<protein>
    <submittedName>
        <fullName evidence="1">Uncharacterized protein</fullName>
    </submittedName>
</protein>
<name>A0A9Q1HFE9_HOLLE</name>
<dbReference type="Proteomes" id="UP001152320">
    <property type="component" value="Chromosome 4"/>
</dbReference>
<proteinExistence type="predicted"/>
<keyword evidence="2" id="KW-1185">Reference proteome</keyword>
<gene>
    <name evidence="1" type="ORF">HOLleu_10043</name>
</gene>